<comment type="caution">
    <text evidence="8">Lacks conserved residue(s) required for the propagation of feature annotation.</text>
</comment>
<proteinExistence type="predicted"/>
<evidence type="ECO:0000256" key="3">
    <source>
        <dbReference type="ARBA" id="ARBA00022703"/>
    </source>
</evidence>
<keyword evidence="5" id="KW-0677">Repeat</keyword>
<dbReference type="Gene3D" id="2.10.50.10">
    <property type="entry name" value="Tumor Necrosis Factor Receptor, subunit A, domain 2"/>
    <property type="match status" value="2"/>
</dbReference>
<dbReference type="AlphaFoldDB" id="A0A1S3WDK6"/>
<dbReference type="SUPFAM" id="SSF57586">
    <property type="entry name" value="TNF receptor-like"/>
    <property type="match status" value="2"/>
</dbReference>
<evidence type="ECO:0000313" key="12">
    <source>
        <dbReference type="RefSeq" id="XP_016044214.1"/>
    </source>
</evidence>
<feature type="disulfide bond" evidence="8">
    <location>
        <begin position="93"/>
        <end position="111"/>
    </location>
</feature>
<accession>A0A1S3WDK6</accession>
<keyword evidence="7" id="KW-0325">Glycoprotein</keyword>
<protein>
    <submittedName>
        <fullName evidence="12">Tumor necrosis factor receptor superfamily member 6B</fullName>
    </submittedName>
</protein>
<dbReference type="PROSITE" id="PS50050">
    <property type="entry name" value="TNFR_NGFR_2"/>
    <property type="match status" value="1"/>
</dbReference>
<dbReference type="OrthoDB" id="9990004at2759"/>
<dbReference type="GO" id="GO:0005576">
    <property type="term" value="C:extracellular region"/>
    <property type="evidence" value="ECO:0007669"/>
    <property type="project" value="UniProtKB-SubCell"/>
</dbReference>
<evidence type="ECO:0000256" key="5">
    <source>
        <dbReference type="ARBA" id="ARBA00022737"/>
    </source>
</evidence>
<feature type="disulfide bond" evidence="8">
    <location>
        <begin position="71"/>
        <end position="86"/>
    </location>
</feature>
<dbReference type="InterPro" id="IPR052459">
    <property type="entry name" value="TNFRSF_decoy_receptor"/>
</dbReference>
<feature type="chain" id="PRO_5010262909" evidence="9">
    <location>
        <begin position="30"/>
        <end position="303"/>
    </location>
</feature>
<feature type="repeat" description="TNFR-Cys" evidence="8">
    <location>
        <begin position="70"/>
        <end position="111"/>
    </location>
</feature>
<keyword evidence="11" id="KW-1185">Reference proteome</keyword>
<dbReference type="InParanoid" id="A0A1S3WDK6"/>
<dbReference type="Pfam" id="PF00020">
    <property type="entry name" value="TNFR_c6"/>
    <property type="match status" value="4"/>
</dbReference>
<dbReference type="SMART" id="SM00208">
    <property type="entry name" value="TNFR"/>
    <property type="match status" value="4"/>
</dbReference>
<evidence type="ECO:0000256" key="4">
    <source>
        <dbReference type="ARBA" id="ARBA00022729"/>
    </source>
</evidence>
<dbReference type="RefSeq" id="XP_016044214.1">
    <property type="nucleotide sequence ID" value="XM_016188728.2"/>
</dbReference>
<keyword evidence="12" id="KW-0675">Receptor</keyword>
<dbReference type="GeneID" id="107522589"/>
<dbReference type="GO" id="GO:0006915">
    <property type="term" value="P:apoptotic process"/>
    <property type="evidence" value="ECO:0007669"/>
    <property type="project" value="UniProtKB-KW"/>
</dbReference>
<evidence type="ECO:0000256" key="9">
    <source>
        <dbReference type="SAM" id="SignalP"/>
    </source>
</evidence>
<dbReference type="PANTHER" id="PTHR23097:SF116">
    <property type="entry name" value="TUMOR NECROSIS FACTOR RECEPTOR SUPERFAMILY MEMBER 6B"/>
    <property type="match status" value="1"/>
</dbReference>
<evidence type="ECO:0000313" key="11">
    <source>
        <dbReference type="Proteomes" id="UP001652624"/>
    </source>
</evidence>
<sequence>MFTPLRPVGTPVWLPVLLLALAADRAVAAAAPTFPWRDARTGEGLVCAQCPPGSFMRRPCGPGSATVCEPCPARHYTEFWNYLERCLYCNVICGEHEEEALPCTATHNRVCRCRAGFFEFAGFCLEHAPCPPGSGVAAAGTPSQNTQCQPCSPGTFSANSSSTESCQPHRNCSALGLVLNVPGSSFHDTLCTNCTAFLLGDWEPGMPGVEECESAILDFVAFQDMSFKRFLRLQQALAGQDVQSPVPPREGLAALQLMLRGQLARIHEQEGGGPLLERLLQALHTARLPALERSVRARFLPTR</sequence>
<feature type="domain" description="TNFR-Cys" evidence="10">
    <location>
        <begin position="70"/>
        <end position="111"/>
    </location>
</feature>
<keyword evidence="2" id="KW-0964">Secreted</keyword>
<dbReference type="CDD" id="cd10575">
    <property type="entry name" value="TNFRSF6B"/>
    <property type="match status" value="1"/>
</dbReference>
<dbReference type="PANTHER" id="PTHR23097">
    <property type="entry name" value="TUMOR NECROSIS FACTOR RECEPTOR SUPERFAMILY MEMBER"/>
    <property type="match status" value="1"/>
</dbReference>
<dbReference type="InterPro" id="IPR034023">
    <property type="entry name" value="TNFRSF6B_N"/>
</dbReference>
<gene>
    <name evidence="12" type="primary">TNFRSF6B</name>
</gene>
<keyword evidence="4 9" id="KW-0732">Signal</keyword>
<evidence type="ECO:0000256" key="2">
    <source>
        <dbReference type="ARBA" id="ARBA00022525"/>
    </source>
</evidence>
<dbReference type="InterPro" id="IPR001368">
    <property type="entry name" value="TNFR/NGFR_Cys_rich_reg"/>
</dbReference>
<dbReference type="FunCoup" id="A0A1S3WDK6">
    <property type="interactions" value="10"/>
</dbReference>
<evidence type="ECO:0000256" key="1">
    <source>
        <dbReference type="ARBA" id="ARBA00004613"/>
    </source>
</evidence>
<dbReference type="Proteomes" id="UP001652624">
    <property type="component" value="Chromosome 14"/>
</dbReference>
<keyword evidence="6 8" id="KW-1015">Disulfide bond</keyword>
<organism evidence="11 12">
    <name type="scientific">Erinaceus europaeus</name>
    <name type="common">Western European hedgehog</name>
    <dbReference type="NCBI Taxonomy" id="9365"/>
    <lineage>
        <taxon>Eukaryota</taxon>
        <taxon>Metazoa</taxon>
        <taxon>Chordata</taxon>
        <taxon>Craniata</taxon>
        <taxon>Vertebrata</taxon>
        <taxon>Euteleostomi</taxon>
        <taxon>Mammalia</taxon>
        <taxon>Eutheria</taxon>
        <taxon>Laurasiatheria</taxon>
        <taxon>Eulipotyphla</taxon>
        <taxon>Erinaceidae</taxon>
        <taxon>Erinaceinae</taxon>
        <taxon>Erinaceus</taxon>
    </lineage>
</organism>
<name>A0A1S3WDK6_ERIEU</name>
<feature type="signal peptide" evidence="9">
    <location>
        <begin position="1"/>
        <end position="29"/>
    </location>
</feature>
<keyword evidence="3" id="KW-0053">Apoptosis</keyword>
<comment type="subcellular location">
    <subcellularLocation>
        <location evidence="1">Secreted</location>
    </subcellularLocation>
</comment>
<evidence type="ECO:0000259" key="10">
    <source>
        <dbReference type="PROSITE" id="PS50050"/>
    </source>
</evidence>
<reference evidence="12" key="1">
    <citation type="submission" date="2025-08" db="UniProtKB">
        <authorList>
            <consortium name="RefSeq"/>
        </authorList>
    </citation>
    <scope>IDENTIFICATION</scope>
</reference>
<evidence type="ECO:0000256" key="7">
    <source>
        <dbReference type="ARBA" id="ARBA00023180"/>
    </source>
</evidence>
<dbReference type="CTD" id="8771"/>
<evidence type="ECO:0000256" key="6">
    <source>
        <dbReference type="ARBA" id="ARBA00023157"/>
    </source>
</evidence>
<evidence type="ECO:0000256" key="8">
    <source>
        <dbReference type="PROSITE-ProRule" id="PRU00206"/>
    </source>
</evidence>